<dbReference type="RefSeq" id="WP_088401178.1">
    <property type="nucleotide sequence ID" value="NZ_JAZGZP010000009.1"/>
</dbReference>
<dbReference type="EMBL" id="JAZGZP010000009">
    <property type="protein sequence ID" value="MFK7000677.1"/>
    <property type="molecule type" value="Genomic_DNA"/>
</dbReference>
<evidence type="ECO:0000313" key="1">
    <source>
        <dbReference type="EMBL" id="MFK7000677.1"/>
    </source>
</evidence>
<dbReference type="Proteomes" id="UP001621706">
    <property type="component" value="Unassembled WGS sequence"/>
</dbReference>
<name>A0ABW8P818_9FLAO</name>
<evidence type="ECO:0000313" key="2">
    <source>
        <dbReference type="Proteomes" id="UP001621706"/>
    </source>
</evidence>
<keyword evidence="2" id="KW-1185">Reference proteome</keyword>
<evidence type="ECO:0008006" key="3">
    <source>
        <dbReference type="Google" id="ProtNLM"/>
    </source>
</evidence>
<reference evidence="1 2" key="1">
    <citation type="submission" date="2024-02" db="EMBL/GenBank/DDBJ databases">
        <title>Comparative Genomic Analysis of Flavobacterium Species Causing Columnaris Disease of Freshwater Fish in Thailand: Insights into Virulence and Resistance Mechanisms.</title>
        <authorList>
            <person name="Nguyen D."/>
            <person name="Chokmangmeepisarn P."/>
            <person name="Khianchaikhan K."/>
            <person name="Morishita M."/>
            <person name="Bunnoy A."/>
            <person name="Rodkhum C."/>
        </authorList>
    </citation>
    <scope>NUCLEOTIDE SEQUENCE [LARGE SCALE GENOMIC DNA]</scope>
    <source>
        <strain evidence="1 2">CNRT2201</strain>
    </source>
</reference>
<sequence>MKHTILIFSFLLLISCSNKPKPNDEFRKEALAKVKIQKDSLKAFSMLLDKLDDKFITYGEYFKHSHYTIQDSLEDIMIKKYGDNFMQEYSQSEKLQEELYNVTVSTLQKYDAKFKIHKDTAKIAEEITVLNPVIKRYLNKKMNLQMYIPEDNK</sequence>
<proteinExistence type="predicted"/>
<comment type="caution">
    <text evidence="1">The sequence shown here is derived from an EMBL/GenBank/DDBJ whole genome shotgun (WGS) entry which is preliminary data.</text>
</comment>
<accession>A0ABW8P818</accession>
<protein>
    <recommendedName>
        <fullName evidence="3">DUF4296 domain-containing protein</fullName>
    </recommendedName>
</protein>
<organism evidence="1 2">
    <name type="scientific">Flavobacterium oreochromis</name>
    <dbReference type="NCBI Taxonomy" id="2906078"/>
    <lineage>
        <taxon>Bacteria</taxon>
        <taxon>Pseudomonadati</taxon>
        <taxon>Bacteroidota</taxon>
        <taxon>Flavobacteriia</taxon>
        <taxon>Flavobacteriales</taxon>
        <taxon>Flavobacteriaceae</taxon>
        <taxon>Flavobacterium</taxon>
    </lineage>
</organism>
<dbReference type="PROSITE" id="PS51257">
    <property type="entry name" value="PROKAR_LIPOPROTEIN"/>
    <property type="match status" value="1"/>
</dbReference>
<gene>
    <name evidence="1" type="ORF">V3I07_07185</name>
</gene>